<dbReference type="Pfam" id="PF03564">
    <property type="entry name" value="DUF1759"/>
    <property type="match status" value="1"/>
</dbReference>
<evidence type="ECO:0000313" key="9">
    <source>
        <dbReference type="Proteomes" id="UP001460270"/>
    </source>
</evidence>
<evidence type="ECO:0000256" key="4">
    <source>
        <dbReference type="PROSITE-ProRule" id="PRU00047"/>
    </source>
</evidence>
<keyword evidence="4" id="KW-0862">Zinc</keyword>
<dbReference type="GO" id="GO:0005524">
    <property type="term" value="F:ATP binding"/>
    <property type="evidence" value="ECO:0007669"/>
    <property type="project" value="UniProtKB-KW"/>
</dbReference>
<reference evidence="9" key="1">
    <citation type="submission" date="2024-04" db="EMBL/GenBank/DDBJ databases">
        <title>Salinicola lusitanus LLJ914,a marine bacterium isolated from the Okinawa Trough.</title>
        <authorList>
            <person name="Li J."/>
        </authorList>
    </citation>
    <scope>NUCLEOTIDE SEQUENCE [LARGE SCALE GENOMIC DNA]</scope>
</reference>
<dbReference type="Gene3D" id="3.40.50.300">
    <property type="entry name" value="P-loop containing nucleotide triphosphate hydrolases"/>
    <property type="match status" value="1"/>
</dbReference>
<feature type="compositionally biased region" description="Polar residues" evidence="6">
    <location>
        <begin position="1132"/>
        <end position="1142"/>
    </location>
</feature>
<organism evidence="8 9">
    <name type="scientific">Mugilogobius chulae</name>
    <name type="common">yellowstripe goby</name>
    <dbReference type="NCBI Taxonomy" id="88201"/>
    <lineage>
        <taxon>Eukaryota</taxon>
        <taxon>Metazoa</taxon>
        <taxon>Chordata</taxon>
        <taxon>Craniata</taxon>
        <taxon>Vertebrata</taxon>
        <taxon>Euteleostomi</taxon>
        <taxon>Actinopterygii</taxon>
        <taxon>Neopterygii</taxon>
        <taxon>Teleostei</taxon>
        <taxon>Neoteleostei</taxon>
        <taxon>Acanthomorphata</taxon>
        <taxon>Gobiaria</taxon>
        <taxon>Gobiiformes</taxon>
        <taxon>Gobioidei</taxon>
        <taxon>Gobiidae</taxon>
        <taxon>Gobionellinae</taxon>
        <taxon>Mugilogobius</taxon>
    </lineage>
</organism>
<dbReference type="PANTHER" id="PTHR47331">
    <property type="entry name" value="PHD-TYPE DOMAIN-CONTAINING PROTEIN"/>
    <property type="match status" value="1"/>
</dbReference>
<dbReference type="CDD" id="cd01644">
    <property type="entry name" value="RT_pepA17"/>
    <property type="match status" value="1"/>
</dbReference>
<evidence type="ECO:0000313" key="8">
    <source>
        <dbReference type="EMBL" id="KAK7883827.1"/>
    </source>
</evidence>
<dbReference type="EMBL" id="JBBPFD010000020">
    <property type="protein sequence ID" value="KAK7883827.1"/>
    <property type="molecule type" value="Genomic_DNA"/>
</dbReference>
<dbReference type="Pfam" id="PF17776">
    <property type="entry name" value="NLRC4_HD2"/>
    <property type="match status" value="1"/>
</dbReference>
<feature type="compositionally biased region" description="Basic and acidic residues" evidence="6">
    <location>
        <begin position="384"/>
        <end position="397"/>
    </location>
</feature>
<dbReference type="PANTHER" id="PTHR47331:SF5">
    <property type="entry name" value="RIBONUCLEASE H"/>
    <property type="match status" value="1"/>
</dbReference>
<dbReference type="PROSITE" id="PS50158">
    <property type="entry name" value="ZF_CCHC"/>
    <property type="match status" value="1"/>
</dbReference>
<keyword evidence="5" id="KW-0175">Coiled coil</keyword>
<feature type="region of interest" description="Disordered" evidence="6">
    <location>
        <begin position="471"/>
        <end position="498"/>
    </location>
</feature>
<feature type="compositionally biased region" description="Low complexity" evidence="6">
    <location>
        <begin position="487"/>
        <end position="498"/>
    </location>
</feature>
<proteinExistence type="predicted"/>
<dbReference type="InterPro" id="IPR043502">
    <property type="entry name" value="DNA/RNA_pol_sf"/>
</dbReference>
<dbReference type="GO" id="GO:0008270">
    <property type="term" value="F:zinc ion binding"/>
    <property type="evidence" value="ECO:0007669"/>
    <property type="project" value="UniProtKB-KW"/>
</dbReference>
<evidence type="ECO:0000256" key="2">
    <source>
        <dbReference type="ARBA" id="ARBA00022741"/>
    </source>
</evidence>
<dbReference type="InterPro" id="IPR041267">
    <property type="entry name" value="NLRP_HD2"/>
</dbReference>
<sequence length="2012" mass="227320">MRLMRVRLTEEAGEFDTVAEKAKLRALLDNDYARSIYGSTVSRAPSQYCRSEHPSELPSISNKRAEVAAELAAKQAENDIEEAIEAQRQELRKLEKQREIVGMQAKLRVYTEEEMKVKDERCSPVHSKSSFSHLSSHINGVAQPAIQSEAFMQALHESVALTRLPAPEPTVFSGDPLKFIEWSTSFKALIERRCLNPADRLFYLQKYIAGEAKSTLEGSFYRKDKEAYQQAWDRLNARYGHPFVVQRAFREKLNKWPKIGGKEYVKLREFSDFLQTCSHAMPHIQGLQVLNDCEENQKLLTKLPDWITSRWNRYVTEQLDKGKDYPSFYEFASFISKEARIACNPVSSLYALKPPADIQVREIKRTKANAFVTNIKASETSKSNTEKVKSKDSKNKDSQQNLQQNSYTSKCMCCGEDHTIHKCQKLAEMSVEDKKKCIHENKLCFACLRKGHNSKDCKNRATCGICKKSHPTPLHEDRSSADQPPAESTVSETTTTSLSCTVGGGESCNTSMIVPVWMSSVNAPDSETLVYALLDTQSTHTFVDQEVCEKLQVASEPVQLKLATMVKRDSIVKSQRVQGLKIRGFYSDINIELPPAYTRDFIPLERAHIPTCQTARKWQHLANLASEMPPLMNCAVGLLIGYDCSRALAPREVIIGGDSEPYAVRTDLGWSIVGGAPQLVNASNVTGLCHRVSVKEVPAVTPSTIIKVLESDFADTKPTDSGISQEDIQFLQILNNQLRQNEQGHLEMPLPFKARPQLPNNKSLALVRLKQLKKKLDRDPKFKADYVKFMEGVLRDGDAEKAVSEPEQGNVWYIPHQGVYHPRKPQKIRVVFDASAKFEGTALNDHLLTGPDLTNGLTGVLCRFHKHNIAVMCDVEKMFHRFHVSEEDRDYLRFLWWENGDTDTEPTEYRMKVHLFGASSSPGCANYGMKHLANENETDYPSAANFIKKHFYVDDGLTSVETVEEAVILVKEAQALCAKGKLHLHKFLSNNREVLDSIDATERAAEIKDVDLNYSDLPVQRVLGIRWDIESDNLFFQAEPVGTWLQRVSREKDVPSEKKLQGAALSRISLGQSESSHFFFIVKAHQMMNRCFLCSHRSTASVSSGVSMKSHCSKPEPPNFSPEPAPSDSQHRSTASVSSGVSMKSDWSKDRPPYFSPEPAPSDSLEKSVGDSRPRAQHTDMTNEKQVHSTTQGENVSKLIIRLSFLEVSSPLVFVPECVCFHVWINVITFQCLLLFMLLLCPQTLTAHTLSVSKLLFIFDGLDESRLSLDFNCQLISEVTQRSEVSVLLVNLIKGTLLPTALIWITSRPAAANQIPAQCVHRVTEVRGFITERQKEEYFRKRFTDKKQCKTVLSHIRTSRSLHIMCQIPVFCWITATVLDHMLRSNESEALPQTLSDMYAHFLLVQTQRKRKYQPTSQTTQEKKSLWSVLFMSGQKQRPEKTLELTDTETDVLLKLGRLAFEHLQKGNITFYQEDLEQVGLDLTEASVYSGLCTKIFKRESVIFNKSVYCFVHLSVQEFLAAVYLLHCFGSDTSVVQMFLGLNVNEYLNASEFLQHCLYKSLERSNGHLDLFVRFLHGLSLDSNQRLLGGLLSPVKQSEIPKVIENLKEMSSKEESPDRSINIFHCLMEMKDQSLLQQIQDLLKSRGGSQEELSEFQCSALAYMLQMSEQVLEELDLEKYKTSDGGQQRLIPAVRNCRKARFVQCGLSETHCEVVASALKSSPSHLKLLDLSQNKLSDSAVSVLCAGLQSPHCELSTLRLVFTEEKTFNCSTFVYKLKHKFSQSTAQRQRERGGKRDQGLSKETQGLWKCDLSEKSCSSLASALKSNPSHLTQLNLNSNRVSDSGVSHLCGFLQSPDCRLETLRAGLKDSTEALILAAQEQALSTRAIEAHIYHTRQDPRCRSKWETPPKVVENDRAKILWDFQIQTDRMVMANQPDIVVVDKEQRRAVVVDVAIPSDGNIRRKEHEKLEKYQGLREELEKAWKVKATVVPVVIGALGAVTPKLDEWLQHIP</sequence>
<dbReference type="GO" id="GO:0003676">
    <property type="term" value="F:nucleic acid binding"/>
    <property type="evidence" value="ECO:0007669"/>
    <property type="project" value="InterPro"/>
</dbReference>
<keyword evidence="9" id="KW-1185">Reference proteome</keyword>
<keyword evidence="3" id="KW-0067">ATP-binding</keyword>
<dbReference type="InterPro" id="IPR027417">
    <property type="entry name" value="P-loop_NTPase"/>
</dbReference>
<protein>
    <recommendedName>
        <fullName evidence="7">CCHC-type domain-containing protein</fullName>
    </recommendedName>
</protein>
<name>A0AAW0N3B8_9GOBI</name>
<gene>
    <name evidence="8" type="ORF">WMY93_026950</name>
</gene>
<dbReference type="Gene3D" id="3.80.10.10">
    <property type="entry name" value="Ribonuclease Inhibitor"/>
    <property type="match status" value="1"/>
</dbReference>
<dbReference type="Proteomes" id="UP001460270">
    <property type="component" value="Unassembled WGS sequence"/>
</dbReference>
<feature type="domain" description="CCHC-type" evidence="7">
    <location>
        <begin position="444"/>
        <end position="459"/>
    </location>
</feature>
<feature type="compositionally biased region" description="Pro residues" evidence="6">
    <location>
        <begin position="1115"/>
        <end position="1125"/>
    </location>
</feature>
<evidence type="ECO:0000256" key="6">
    <source>
        <dbReference type="SAM" id="MobiDB-lite"/>
    </source>
</evidence>
<evidence type="ECO:0000256" key="3">
    <source>
        <dbReference type="ARBA" id="ARBA00022840"/>
    </source>
</evidence>
<feature type="coiled-coil region" evidence="5">
    <location>
        <begin position="66"/>
        <end position="104"/>
    </location>
</feature>
<feature type="region of interest" description="Disordered" evidence="6">
    <location>
        <begin position="1106"/>
        <end position="1191"/>
    </location>
</feature>
<keyword evidence="4" id="KW-0479">Metal-binding</keyword>
<evidence type="ECO:0000256" key="5">
    <source>
        <dbReference type="SAM" id="Coils"/>
    </source>
</evidence>
<feature type="compositionally biased region" description="Basic and acidic residues" evidence="6">
    <location>
        <begin position="1164"/>
        <end position="1187"/>
    </location>
</feature>
<accession>A0AAW0N3B8</accession>
<feature type="region of interest" description="Disordered" evidence="6">
    <location>
        <begin position="382"/>
        <end position="401"/>
    </location>
</feature>
<dbReference type="SUPFAM" id="SSF52047">
    <property type="entry name" value="RNI-like"/>
    <property type="match status" value="1"/>
</dbReference>
<evidence type="ECO:0000256" key="1">
    <source>
        <dbReference type="ARBA" id="ARBA00022737"/>
    </source>
</evidence>
<comment type="caution">
    <text evidence="8">The sequence shown here is derived from an EMBL/GenBank/DDBJ whole genome shotgun (WGS) entry which is preliminary data.</text>
</comment>
<dbReference type="Pfam" id="PF17779">
    <property type="entry name" value="WHD_NOD2"/>
    <property type="match status" value="1"/>
</dbReference>
<dbReference type="InterPro" id="IPR001878">
    <property type="entry name" value="Znf_CCHC"/>
</dbReference>
<dbReference type="Pfam" id="PF05729">
    <property type="entry name" value="NACHT"/>
    <property type="match status" value="1"/>
</dbReference>
<dbReference type="InterPro" id="IPR005312">
    <property type="entry name" value="DUF1759"/>
</dbReference>
<dbReference type="InterPro" id="IPR001611">
    <property type="entry name" value="Leu-rich_rpt"/>
</dbReference>
<dbReference type="Pfam" id="PF13516">
    <property type="entry name" value="LRR_6"/>
    <property type="match status" value="2"/>
</dbReference>
<dbReference type="InterPro" id="IPR007111">
    <property type="entry name" value="NACHT_NTPase"/>
</dbReference>
<keyword evidence="4" id="KW-0863">Zinc-finger</keyword>
<keyword evidence="1" id="KW-0677">Repeat</keyword>
<evidence type="ECO:0000259" key="7">
    <source>
        <dbReference type="PROSITE" id="PS50158"/>
    </source>
</evidence>
<dbReference type="SUPFAM" id="SSF56672">
    <property type="entry name" value="DNA/RNA polymerases"/>
    <property type="match status" value="1"/>
</dbReference>
<keyword evidence="2" id="KW-0547">Nucleotide-binding</keyword>
<dbReference type="InterPro" id="IPR032675">
    <property type="entry name" value="LRR_dom_sf"/>
</dbReference>
<dbReference type="SMART" id="SM00368">
    <property type="entry name" value="LRR_RI"/>
    <property type="match status" value="2"/>
</dbReference>
<dbReference type="InterPro" id="IPR041075">
    <property type="entry name" value="NOD1/2_WH"/>
</dbReference>